<sequence>MYRAVPRLQSASNIGSSQRWTPLLQSVFGLISGWRSKETRSLKIREWHSSCIRALDFRHRLMGRREVISDTTANKKEEDAAISVDKNGRILLKIHAKPNAKISRVTEINETEIEVAIAAPPHKGQANEALTDAIAEILGLRKNDVFFDTGARSRSKLLVINSQRITVEEVREKLKKSADGN</sequence>
<dbReference type="InterPro" id="IPR003746">
    <property type="entry name" value="DUF167"/>
</dbReference>
<dbReference type="EMBL" id="JI182440">
    <property type="protein sequence ID" value="ADY48748.1"/>
    <property type="molecule type" value="mRNA"/>
</dbReference>
<dbReference type="SUPFAM" id="SSF69786">
    <property type="entry name" value="YggU-like"/>
    <property type="match status" value="1"/>
</dbReference>
<dbReference type="GO" id="GO:0005737">
    <property type="term" value="C:cytoplasm"/>
    <property type="evidence" value="ECO:0007669"/>
    <property type="project" value="TreeGrafter"/>
</dbReference>
<comment type="similarity">
    <text evidence="1">Belongs to the UPF0235 family.</text>
</comment>
<proteinExistence type="evidence at transcript level"/>
<dbReference type="NCBIfam" id="TIGR00251">
    <property type="entry name" value="DUF167 family protein"/>
    <property type="match status" value="1"/>
</dbReference>
<dbReference type="PANTHER" id="PTHR13420:SF7">
    <property type="entry name" value="UPF0235 PROTEIN C15ORF40"/>
    <property type="match status" value="1"/>
</dbReference>
<dbReference type="AlphaFoldDB" id="F1LF44"/>
<protein>
    <submittedName>
        <fullName evidence="2">Uncharacterized protein</fullName>
    </submittedName>
</protein>
<organism evidence="2">
    <name type="scientific">Ascaris suum</name>
    <name type="common">Pig roundworm</name>
    <name type="synonym">Ascaris lumbricoides</name>
    <dbReference type="NCBI Taxonomy" id="6253"/>
    <lineage>
        <taxon>Eukaryota</taxon>
        <taxon>Metazoa</taxon>
        <taxon>Ecdysozoa</taxon>
        <taxon>Nematoda</taxon>
        <taxon>Chromadorea</taxon>
        <taxon>Rhabditida</taxon>
        <taxon>Spirurina</taxon>
        <taxon>Ascaridomorpha</taxon>
        <taxon>Ascaridoidea</taxon>
        <taxon>Ascarididae</taxon>
        <taxon>Ascaris</taxon>
    </lineage>
</organism>
<dbReference type="PANTHER" id="PTHR13420">
    <property type="entry name" value="UPF0235 PROTEIN C15ORF40"/>
    <property type="match status" value="1"/>
</dbReference>
<dbReference type="Pfam" id="PF02594">
    <property type="entry name" value="DUF167"/>
    <property type="match status" value="1"/>
</dbReference>
<dbReference type="Gene3D" id="3.30.1200.10">
    <property type="entry name" value="YggU-like"/>
    <property type="match status" value="1"/>
</dbReference>
<accession>F1LF44</accession>
<evidence type="ECO:0000256" key="1">
    <source>
        <dbReference type="ARBA" id="ARBA00010364"/>
    </source>
</evidence>
<dbReference type="InterPro" id="IPR036591">
    <property type="entry name" value="YggU-like_sf"/>
</dbReference>
<dbReference type="HAMAP" id="MF_00634">
    <property type="entry name" value="UPF0235"/>
    <property type="match status" value="1"/>
</dbReference>
<reference evidence="2" key="1">
    <citation type="journal article" date="2011" name="Genome Res.">
        <title>Deep small RNA sequencing from the nematode Ascaris reveals conservation, functional diversification, and novel developmental profiles.</title>
        <authorList>
            <person name="Wang J."/>
            <person name="Czech B."/>
            <person name="Crunk A."/>
            <person name="Wallace A."/>
            <person name="Mitreva M."/>
            <person name="Hannon G.J."/>
            <person name="Davis R.E."/>
        </authorList>
    </citation>
    <scope>NUCLEOTIDE SEQUENCE</scope>
</reference>
<evidence type="ECO:0000313" key="2">
    <source>
        <dbReference type="EMBL" id="ADY48748.1"/>
    </source>
</evidence>
<dbReference type="SMART" id="SM01152">
    <property type="entry name" value="DUF167"/>
    <property type="match status" value="1"/>
</dbReference>
<name>F1LF44_ASCSU</name>